<feature type="transmembrane region" description="Helical" evidence="8">
    <location>
        <begin position="853"/>
        <end position="872"/>
    </location>
</feature>
<dbReference type="OrthoDB" id="6500128at2759"/>
<dbReference type="EMBL" id="OU900094">
    <property type="protein sequence ID" value="CAG9854960.1"/>
    <property type="molecule type" value="Genomic_DNA"/>
</dbReference>
<keyword evidence="6 8" id="KW-1133">Transmembrane helix</keyword>
<dbReference type="FunFam" id="3.40.50.300:FF:000163">
    <property type="entry name" value="Multidrug resistance-associated protein member 4"/>
    <property type="match status" value="1"/>
</dbReference>
<dbReference type="GO" id="GO:0005524">
    <property type="term" value="F:ATP binding"/>
    <property type="evidence" value="ECO:0007669"/>
    <property type="project" value="UniProtKB-KW"/>
</dbReference>
<feature type="transmembrane region" description="Helical" evidence="8">
    <location>
        <begin position="965"/>
        <end position="987"/>
    </location>
</feature>
<feature type="transmembrane region" description="Helical" evidence="8">
    <location>
        <begin position="795"/>
        <end position="813"/>
    </location>
</feature>
<dbReference type="InterPro" id="IPR017871">
    <property type="entry name" value="ABC_transporter-like_CS"/>
</dbReference>
<dbReference type="PANTHER" id="PTHR24223:SF448">
    <property type="entry name" value="FI20146P1-RELATED"/>
    <property type="match status" value="1"/>
</dbReference>
<dbReference type="GO" id="GO:0016887">
    <property type="term" value="F:ATP hydrolysis activity"/>
    <property type="evidence" value="ECO:0007669"/>
    <property type="project" value="InterPro"/>
</dbReference>
<dbReference type="CDD" id="cd03244">
    <property type="entry name" value="ABCC_MRP_domain2"/>
    <property type="match status" value="1"/>
</dbReference>
<evidence type="ECO:0000256" key="8">
    <source>
        <dbReference type="SAM" id="Phobius"/>
    </source>
</evidence>
<dbReference type="InterPro" id="IPR003593">
    <property type="entry name" value="AAA+_ATPase"/>
</dbReference>
<evidence type="ECO:0000256" key="6">
    <source>
        <dbReference type="ARBA" id="ARBA00022989"/>
    </source>
</evidence>
<gene>
    <name evidence="10" type="ORF">PHYEVI_LOCUS1420</name>
</gene>
<feature type="domain" description="AAA+ ATPase" evidence="9">
    <location>
        <begin position="432"/>
        <end position="605"/>
    </location>
</feature>
<evidence type="ECO:0000259" key="9">
    <source>
        <dbReference type="SMART" id="SM00382"/>
    </source>
</evidence>
<dbReference type="FunFam" id="1.20.1560.10:FF:000014">
    <property type="entry name" value="Multidrug resistance-associated protein member 4"/>
    <property type="match status" value="1"/>
</dbReference>
<protein>
    <recommendedName>
        <fullName evidence="9">AAA+ ATPase domain-containing protein</fullName>
    </recommendedName>
</protein>
<dbReference type="PANTHER" id="PTHR24223">
    <property type="entry name" value="ATP-BINDING CASSETTE SUB-FAMILY C"/>
    <property type="match status" value="1"/>
</dbReference>
<keyword evidence="5" id="KW-0067">ATP-binding</keyword>
<feature type="transmembrane region" description="Helical" evidence="8">
    <location>
        <begin position="825"/>
        <end position="847"/>
    </location>
</feature>
<dbReference type="InterPro" id="IPR044746">
    <property type="entry name" value="ABCC_6TM_D1"/>
</dbReference>
<feature type="transmembrane region" description="Helical" evidence="8">
    <location>
        <begin position="92"/>
        <end position="113"/>
    </location>
</feature>
<feature type="transmembrane region" description="Helical" evidence="8">
    <location>
        <begin position="207"/>
        <end position="229"/>
    </location>
</feature>
<proteinExistence type="predicted"/>
<evidence type="ECO:0000313" key="10">
    <source>
        <dbReference type="EMBL" id="CAG9854960.1"/>
    </source>
</evidence>
<dbReference type="Gene3D" id="1.20.1560.10">
    <property type="entry name" value="ABC transporter type 1, transmembrane domain"/>
    <property type="match status" value="2"/>
</dbReference>
<dbReference type="InterPro" id="IPR036640">
    <property type="entry name" value="ABC1_TM_sf"/>
</dbReference>
<keyword evidence="7 8" id="KW-0472">Membrane</keyword>
<reference evidence="10" key="1">
    <citation type="submission" date="2022-01" db="EMBL/GenBank/DDBJ databases">
        <authorList>
            <person name="King R."/>
        </authorList>
    </citation>
    <scope>NUCLEOTIDE SEQUENCE</scope>
</reference>
<evidence type="ECO:0000256" key="1">
    <source>
        <dbReference type="ARBA" id="ARBA00004141"/>
    </source>
</evidence>
<dbReference type="PROSITE" id="PS00211">
    <property type="entry name" value="ABC_TRANSPORTER_1"/>
    <property type="match status" value="2"/>
</dbReference>
<dbReference type="CDD" id="cd03250">
    <property type="entry name" value="ABCC_MRP_domain1"/>
    <property type="match status" value="1"/>
</dbReference>
<dbReference type="Pfam" id="PF00664">
    <property type="entry name" value="ABC_membrane"/>
    <property type="match status" value="2"/>
</dbReference>
<keyword evidence="11" id="KW-1185">Reference proteome</keyword>
<dbReference type="SMART" id="SM00382">
    <property type="entry name" value="AAA"/>
    <property type="match status" value="2"/>
</dbReference>
<feature type="transmembrane region" description="Helical" evidence="8">
    <location>
        <begin position="757"/>
        <end position="775"/>
    </location>
</feature>
<keyword evidence="2" id="KW-0813">Transport</keyword>
<evidence type="ECO:0000313" key="11">
    <source>
        <dbReference type="Proteomes" id="UP001153712"/>
    </source>
</evidence>
<evidence type="ECO:0000256" key="2">
    <source>
        <dbReference type="ARBA" id="ARBA00022448"/>
    </source>
</evidence>
<feature type="transmembrane region" description="Helical" evidence="8">
    <location>
        <begin position="318"/>
        <end position="343"/>
    </location>
</feature>
<dbReference type="Proteomes" id="UP001153712">
    <property type="component" value="Chromosome 1"/>
</dbReference>
<dbReference type="InterPro" id="IPR011527">
    <property type="entry name" value="ABC1_TM_dom"/>
</dbReference>
<dbReference type="InterPro" id="IPR027417">
    <property type="entry name" value="P-loop_NTPase"/>
</dbReference>
<dbReference type="Gene3D" id="3.40.50.300">
    <property type="entry name" value="P-loop containing nucleotide triphosphate hydrolases"/>
    <property type="match status" value="2"/>
</dbReference>
<dbReference type="CDD" id="cd18579">
    <property type="entry name" value="ABC_6TM_ABCC_D1"/>
    <property type="match status" value="1"/>
</dbReference>
<comment type="subcellular location">
    <subcellularLocation>
        <location evidence="1">Membrane</location>
        <topology evidence="1">Multi-pass membrane protein</topology>
    </subcellularLocation>
</comment>
<keyword evidence="4" id="KW-0547">Nucleotide-binding</keyword>
<organism evidence="10 11">
    <name type="scientific">Phyllotreta striolata</name>
    <name type="common">Striped flea beetle</name>
    <name type="synonym">Crioceris striolata</name>
    <dbReference type="NCBI Taxonomy" id="444603"/>
    <lineage>
        <taxon>Eukaryota</taxon>
        <taxon>Metazoa</taxon>
        <taxon>Ecdysozoa</taxon>
        <taxon>Arthropoda</taxon>
        <taxon>Hexapoda</taxon>
        <taxon>Insecta</taxon>
        <taxon>Pterygota</taxon>
        <taxon>Neoptera</taxon>
        <taxon>Endopterygota</taxon>
        <taxon>Coleoptera</taxon>
        <taxon>Polyphaga</taxon>
        <taxon>Cucujiformia</taxon>
        <taxon>Chrysomeloidea</taxon>
        <taxon>Chrysomelidae</taxon>
        <taxon>Galerucinae</taxon>
        <taxon>Alticini</taxon>
        <taxon>Phyllotreta</taxon>
    </lineage>
</organism>
<name>A0A9N9XK37_PHYSR</name>
<dbReference type="SUPFAM" id="SSF90123">
    <property type="entry name" value="ABC transporter transmembrane region"/>
    <property type="match status" value="2"/>
</dbReference>
<feature type="domain" description="AAA+ ATPase" evidence="9">
    <location>
        <begin position="1053"/>
        <end position="1242"/>
    </location>
</feature>
<dbReference type="InterPro" id="IPR050173">
    <property type="entry name" value="ABC_transporter_C-like"/>
</dbReference>
<dbReference type="InterPro" id="IPR003439">
    <property type="entry name" value="ABC_transporter-like_ATP-bd"/>
</dbReference>
<dbReference type="FunFam" id="3.40.50.300:FF:003146">
    <property type="entry name" value="Predicted protein"/>
    <property type="match status" value="1"/>
</dbReference>
<dbReference type="GO" id="GO:0016020">
    <property type="term" value="C:membrane"/>
    <property type="evidence" value="ECO:0007669"/>
    <property type="project" value="UniProtKB-SubCell"/>
</dbReference>
<dbReference type="Pfam" id="PF00005">
    <property type="entry name" value="ABC_tran"/>
    <property type="match status" value="2"/>
</dbReference>
<evidence type="ECO:0000256" key="7">
    <source>
        <dbReference type="ARBA" id="ARBA00023136"/>
    </source>
</evidence>
<dbReference type="CDD" id="cd18580">
    <property type="entry name" value="ABC_6TM_ABCC_D2"/>
    <property type="match status" value="1"/>
</dbReference>
<evidence type="ECO:0000256" key="4">
    <source>
        <dbReference type="ARBA" id="ARBA00022741"/>
    </source>
</evidence>
<dbReference type="GO" id="GO:0140359">
    <property type="term" value="F:ABC-type transporter activity"/>
    <property type="evidence" value="ECO:0007669"/>
    <property type="project" value="InterPro"/>
</dbReference>
<feature type="transmembrane region" description="Helical" evidence="8">
    <location>
        <begin position="133"/>
        <end position="151"/>
    </location>
</feature>
<keyword evidence="3 8" id="KW-0812">Transmembrane</keyword>
<evidence type="ECO:0000256" key="5">
    <source>
        <dbReference type="ARBA" id="ARBA00022840"/>
    </source>
</evidence>
<dbReference type="InterPro" id="IPR044726">
    <property type="entry name" value="ABCC_6TM_D2"/>
</dbReference>
<feature type="transmembrane region" description="Helical" evidence="8">
    <location>
        <begin position="937"/>
        <end position="959"/>
    </location>
</feature>
<accession>A0A9N9XK37</accession>
<feature type="transmembrane region" description="Helical" evidence="8">
    <location>
        <begin position="235"/>
        <end position="257"/>
    </location>
</feature>
<evidence type="ECO:0000256" key="3">
    <source>
        <dbReference type="ARBA" id="ARBA00022692"/>
    </source>
</evidence>
<dbReference type="SUPFAM" id="SSF52540">
    <property type="entry name" value="P-loop containing nucleoside triphosphate hydrolases"/>
    <property type="match status" value="2"/>
</dbReference>
<sequence length="1267" mass="144016">MDHCEQKKRKRNPRETANIFSLLTFSYTASLFKKGYKNGDLEEDDLYEVLRPLKSSKCGDLTEKHWRLVNKNKLNKSPSIYRLMWARFGLRYLAMGLIHVCWKIFNSVVEPWAISNLIAYFKPGQITMTKAEAYYYAALVLILHLFYTIYIHNYGIWVQQLGVEIKTSFSSLLYRKALRLTPNAVSEITLGNIVTLITKDVYAFQQAIWIFNDGWIAIVQTTIICYLLYAKIGVVAFIGIGVVMSILPLQVIIGLYVNKMRLAAGAKTDLRLQVLQETLSSIRIIKMYKWEEYFRNKIDHSRLVEINKMMIGFYLKMVIFLLGVLFSKIGFYVLVISCIWMGVSTEAEIIFYLLSIFKDLKHSLGVIIPHSIGRGAELFSAISRINKVIRGEELPPKIGSDAPTDNPCIELKEATVHIRDKCILKEINLSINKGLVLVTGTVGSGKSSLLKTFLQDYPLNSGHILTFGRISYASQDPWLFPSSIKQNIVFGEEYNEKRYKEVVRVCALEYDLSLFERGDETIVTDKGLNLSKGQQARVNLARAVYKESEIYLLDDSLTALDAHVQDYIFKECIKTFLNDKICIMVTQTVGHIQEADKVLIMNEGRIKYNGPPTERVIKEINEIVVEDDDLEKEVIENEKNDIKKMNGDAKPSEPFETERITKTKVYGEVNKKGEVDFSTYKKYIMFGGGFILMSIIVLLFGLTQGAESYSDSLLTKWVDQQQIALNLEKNSSLYNATFTEYEELATARANEKYTIKLYSIMILVATLLVLIKVYGIYDFCRRASINIHKAMVKCIVYALMAFFDTHFIGNILNRFSQDMTNIDEHLLLILTECIRVTFAIAGIVILIATVNPYFLIIALIFFSFLLFLRKLYLPTGRSLKRLEAASRSPMIGHLNASLEGLTTIRAYKAQNILIQEFDRHQDVFTSAHFTSLLSMRAFGFIMDFLCSIFIMIVVIRFILVDTGTSAGNVGLTLTQIFMLAGLVQWGVRTWADLENLMTSVERLLEYTEIPEETKDGKEMEDWPKNGAITYKNVSLTYNQTETVLKDLTFRIEPKQKIGIVGRTGAGKSSIISTIFRLYEPDGNILIDGVDIKTLSLKFLRKKLAIIPQDPVLFTGTIRSNIDPIGEFKDDELWNVLDEVNIKNIIPTLDMKITSSGGSNFSSGQKQLICLARAILRKTKIVVLDEATANMDHETDMLLHNTIQKNFASCTVLTIAHRLHSILVCDKVMVLDRGQIKEFDAPRNLLKNKGGIFYKMVSQAGLLNYLPD</sequence>
<feature type="transmembrane region" description="Helical" evidence="8">
    <location>
        <begin position="683"/>
        <end position="702"/>
    </location>
</feature>
<dbReference type="AlphaFoldDB" id="A0A9N9XK37"/>